<reference evidence="2" key="1">
    <citation type="submission" date="2020-04" db="EMBL/GenBank/DDBJ databases">
        <authorList>
            <person name="Zhang T."/>
        </authorList>
    </citation>
    <scope>NUCLEOTIDE SEQUENCE</scope>
    <source>
        <strain evidence="2">HKST-UBA01</strain>
    </source>
</reference>
<dbReference type="EMBL" id="JAGQHR010000241">
    <property type="protein sequence ID" value="MCA9727819.1"/>
    <property type="molecule type" value="Genomic_DNA"/>
</dbReference>
<keyword evidence="1" id="KW-0732">Signal</keyword>
<dbReference type="Proteomes" id="UP000697710">
    <property type="component" value="Unassembled WGS sequence"/>
</dbReference>
<name>A0A956LYA5_UNCEI</name>
<proteinExistence type="predicted"/>
<feature type="chain" id="PRO_5037568153" evidence="1">
    <location>
        <begin position="26"/>
        <end position="177"/>
    </location>
</feature>
<reference evidence="2" key="2">
    <citation type="journal article" date="2021" name="Microbiome">
        <title>Successional dynamics and alternative stable states in a saline activated sludge microbial community over 9 years.</title>
        <authorList>
            <person name="Wang Y."/>
            <person name="Ye J."/>
            <person name="Ju F."/>
            <person name="Liu L."/>
            <person name="Boyd J.A."/>
            <person name="Deng Y."/>
            <person name="Parks D.H."/>
            <person name="Jiang X."/>
            <person name="Yin X."/>
            <person name="Woodcroft B.J."/>
            <person name="Tyson G.W."/>
            <person name="Hugenholtz P."/>
            <person name="Polz M.F."/>
            <person name="Zhang T."/>
        </authorList>
    </citation>
    <scope>NUCLEOTIDE SEQUENCE</scope>
    <source>
        <strain evidence="2">HKST-UBA01</strain>
    </source>
</reference>
<feature type="signal peptide" evidence="1">
    <location>
        <begin position="1"/>
        <end position="25"/>
    </location>
</feature>
<gene>
    <name evidence="2" type="ORF">KC729_09065</name>
</gene>
<accession>A0A956LYA5</accession>
<protein>
    <submittedName>
        <fullName evidence="2">Uncharacterized protein</fullName>
    </submittedName>
</protein>
<evidence type="ECO:0000256" key="1">
    <source>
        <dbReference type="SAM" id="SignalP"/>
    </source>
</evidence>
<organism evidence="2 3">
    <name type="scientific">Eiseniibacteriota bacterium</name>
    <dbReference type="NCBI Taxonomy" id="2212470"/>
    <lineage>
        <taxon>Bacteria</taxon>
        <taxon>Candidatus Eiseniibacteriota</taxon>
    </lineage>
</organism>
<comment type="caution">
    <text evidence="2">The sequence shown here is derived from an EMBL/GenBank/DDBJ whole genome shotgun (WGS) entry which is preliminary data.</text>
</comment>
<dbReference type="AlphaFoldDB" id="A0A956LYA5"/>
<feature type="non-terminal residue" evidence="2">
    <location>
        <position position="177"/>
    </location>
</feature>
<evidence type="ECO:0000313" key="2">
    <source>
        <dbReference type="EMBL" id="MCA9727819.1"/>
    </source>
</evidence>
<evidence type="ECO:0000313" key="3">
    <source>
        <dbReference type="Proteomes" id="UP000697710"/>
    </source>
</evidence>
<sequence>MTKSICVAVLALGVLGALEPDVAAADEVLLYDVDFGSPPHTVGLPPVTGSGAAPRETPTSIPFGDPTVVSALAGLTDQPCAFGNGTFGYDQLQFRIGGTHEAVLEDQDLIRIEMDVVISSLESGNFTILCDVPDVHNVIFHPGGTIGSLPSGLLAFYEYDIPVHVTIEIGFFAPSQW</sequence>